<name>A0AA37PFC7_9PEZI</name>
<feature type="transmembrane region" description="Helical" evidence="7">
    <location>
        <begin position="323"/>
        <end position="343"/>
    </location>
</feature>
<feature type="transmembrane region" description="Helical" evidence="7">
    <location>
        <begin position="141"/>
        <end position="164"/>
    </location>
</feature>
<comment type="subcellular location">
    <subcellularLocation>
        <location evidence="1">Membrane</location>
        <topology evidence="1">Multi-pass membrane protein</topology>
    </subcellularLocation>
</comment>
<feature type="transmembrane region" description="Helical" evidence="7">
    <location>
        <begin position="116"/>
        <end position="135"/>
    </location>
</feature>
<protein>
    <submittedName>
        <fullName evidence="9">MFS transporter prlL</fullName>
    </submittedName>
</protein>
<keyword evidence="3 7" id="KW-0812">Transmembrane</keyword>
<dbReference type="EMBL" id="BQXU01000045">
    <property type="protein sequence ID" value="GKT51187.1"/>
    <property type="molecule type" value="Genomic_DNA"/>
</dbReference>
<dbReference type="FunFam" id="1.20.1250.20:FF:000057">
    <property type="entry name" value="MFS general substrate transporter"/>
    <property type="match status" value="1"/>
</dbReference>
<dbReference type="PROSITE" id="PS50850">
    <property type="entry name" value="MFS"/>
    <property type="match status" value="1"/>
</dbReference>
<proteinExistence type="predicted"/>
<accession>A0AA37PFC7</accession>
<organism evidence="9 10">
    <name type="scientific">Colletotrichum spaethianum</name>
    <dbReference type="NCBI Taxonomy" id="700344"/>
    <lineage>
        <taxon>Eukaryota</taxon>
        <taxon>Fungi</taxon>
        <taxon>Dikarya</taxon>
        <taxon>Ascomycota</taxon>
        <taxon>Pezizomycotina</taxon>
        <taxon>Sordariomycetes</taxon>
        <taxon>Hypocreomycetidae</taxon>
        <taxon>Glomerellales</taxon>
        <taxon>Glomerellaceae</taxon>
        <taxon>Colletotrichum</taxon>
        <taxon>Colletotrichum spaethianum species complex</taxon>
    </lineage>
</organism>
<dbReference type="AlphaFoldDB" id="A0AA37PFC7"/>
<dbReference type="Gene3D" id="1.20.1250.20">
    <property type="entry name" value="MFS general substrate transporter like domains"/>
    <property type="match status" value="1"/>
</dbReference>
<feature type="transmembrane region" description="Helical" evidence="7">
    <location>
        <begin position="381"/>
        <end position="401"/>
    </location>
</feature>
<feature type="region of interest" description="Disordered" evidence="6">
    <location>
        <begin position="1"/>
        <end position="32"/>
    </location>
</feature>
<dbReference type="GO" id="GO:0022857">
    <property type="term" value="F:transmembrane transporter activity"/>
    <property type="evidence" value="ECO:0007669"/>
    <property type="project" value="InterPro"/>
</dbReference>
<feature type="transmembrane region" description="Helical" evidence="7">
    <location>
        <begin position="176"/>
        <end position="197"/>
    </location>
</feature>
<sequence length="472" mass="51947">MAIGRSSSSPSMEVNDKNELGGQHVESSSQGITWTEEEEKKLVKKIDLFLMPTIWLMYLLSYMDRTNIGNAKIAGMADDIGLSSSQYSIVLIVFFIGYVLFEPPSNMILVRTRPSLYLPFIMAVWGVLTCIMAVVKSYHHLIILRVFVGIMESGFAPGILLIISSWYRRAEQSRRFAIFMSAAILSGAFGGLLAGAITSGLEGAHGIRGWRWLFIVEGVATIGWAGISALILLDFPATSKRLSERERAIAVARLQEDNVTVRGEEEKLGKRKSFMLALSNWRTWGFVLGYMVIVGSSTLSYFYPTLVHGLGFTSTVQAQYMTLCFKVPIYAFAFVCTAITGFYGDRIPEHRGLVIAGWLAFSTITSICVCVVYNFTARYVLLVLMAAGLWASNAMSLSFASSTFGSMDAEVRAIALALMNALGNLAQIYGAYLFPGDDAPKYLLGFGVISGMLGLGVIVYVVMHIMVRRYKS</sequence>
<evidence type="ECO:0000256" key="2">
    <source>
        <dbReference type="ARBA" id="ARBA00022448"/>
    </source>
</evidence>
<evidence type="ECO:0000256" key="3">
    <source>
        <dbReference type="ARBA" id="ARBA00022692"/>
    </source>
</evidence>
<dbReference type="Proteomes" id="UP001055115">
    <property type="component" value="Unassembled WGS sequence"/>
</dbReference>
<keyword evidence="4 7" id="KW-1133">Transmembrane helix</keyword>
<evidence type="ECO:0000256" key="5">
    <source>
        <dbReference type="ARBA" id="ARBA00023136"/>
    </source>
</evidence>
<dbReference type="InterPro" id="IPR011701">
    <property type="entry name" value="MFS"/>
</dbReference>
<feature type="transmembrane region" description="Helical" evidence="7">
    <location>
        <begin position="209"/>
        <end position="233"/>
    </location>
</feature>
<feature type="domain" description="Major facilitator superfamily (MFS) profile" evidence="8">
    <location>
        <begin position="50"/>
        <end position="471"/>
    </location>
</feature>
<evidence type="ECO:0000256" key="4">
    <source>
        <dbReference type="ARBA" id="ARBA00022989"/>
    </source>
</evidence>
<dbReference type="InterPro" id="IPR020846">
    <property type="entry name" value="MFS_dom"/>
</dbReference>
<evidence type="ECO:0000256" key="7">
    <source>
        <dbReference type="SAM" id="Phobius"/>
    </source>
</evidence>
<dbReference type="SUPFAM" id="SSF103473">
    <property type="entry name" value="MFS general substrate transporter"/>
    <property type="match status" value="1"/>
</dbReference>
<reference evidence="9 10" key="1">
    <citation type="submission" date="2022-03" db="EMBL/GenBank/DDBJ databases">
        <title>Genome data of Colletotrichum spp.</title>
        <authorList>
            <person name="Utami Y.D."/>
            <person name="Hiruma K."/>
        </authorList>
    </citation>
    <scope>NUCLEOTIDE SEQUENCE [LARGE SCALE GENOMIC DNA]</scope>
    <source>
        <strain evidence="9 10">MAFF 239500</strain>
    </source>
</reference>
<dbReference type="GeneID" id="73332170"/>
<feature type="transmembrane region" description="Helical" evidence="7">
    <location>
        <begin position="355"/>
        <end position="375"/>
    </location>
</feature>
<feature type="transmembrane region" description="Helical" evidence="7">
    <location>
        <begin position="413"/>
        <end position="432"/>
    </location>
</feature>
<dbReference type="Pfam" id="PF07690">
    <property type="entry name" value="MFS_1"/>
    <property type="match status" value="1"/>
</dbReference>
<dbReference type="GO" id="GO:0016020">
    <property type="term" value="C:membrane"/>
    <property type="evidence" value="ECO:0007669"/>
    <property type="project" value="UniProtKB-SubCell"/>
</dbReference>
<keyword evidence="2" id="KW-0813">Transport</keyword>
<comment type="caution">
    <text evidence="9">The sequence shown here is derived from an EMBL/GenBank/DDBJ whole genome shotgun (WGS) entry which is preliminary data.</text>
</comment>
<evidence type="ECO:0000259" key="8">
    <source>
        <dbReference type="PROSITE" id="PS50850"/>
    </source>
</evidence>
<dbReference type="FunFam" id="1.20.1250.20:FF:000394">
    <property type="entry name" value="MFS general substrate transporter"/>
    <property type="match status" value="1"/>
</dbReference>
<dbReference type="PANTHER" id="PTHR43791">
    <property type="entry name" value="PERMEASE-RELATED"/>
    <property type="match status" value="1"/>
</dbReference>
<dbReference type="PANTHER" id="PTHR43791:SF38">
    <property type="entry name" value="MAJOR FACILITATOR SUPERFAMILY (MFS) PROFILE DOMAIN-CONTAINING PROTEIN"/>
    <property type="match status" value="1"/>
</dbReference>
<keyword evidence="10" id="KW-1185">Reference proteome</keyword>
<dbReference type="RefSeq" id="XP_049133537.1">
    <property type="nucleotide sequence ID" value="XM_049277580.1"/>
</dbReference>
<gene>
    <name evidence="9" type="ORF">ColSpa_11368</name>
</gene>
<evidence type="ECO:0000313" key="10">
    <source>
        <dbReference type="Proteomes" id="UP001055115"/>
    </source>
</evidence>
<evidence type="ECO:0000313" key="9">
    <source>
        <dbReference type="EMBL" id="GKT51187.1"/>
    </source>
</evidence>
<feature type="transmembrane region" description="Helical" evidence="7">
    <location>
        <begin position="83"/>
        <end position="101"/>
    </location>
</feature>
<feature type="compositionally biased region" description="Polar residues" evidence="6">
    <location>
        <begin position="1"/>
        <end position="12"/>
    </location>
</feature>
<evidence type="ECO:0000256" key="1">
    <source>
        <dbReference type="ARBA" id="ARBA00004141"/>
    </source>
</evidence>
<feature type="transmembrane region" description="Helical" evidence="7">
    <location>
        <begin position="281"/>
        <end position="303"/>
    </location>
</feature>
<dbReference type="InterPro" id="IPR036259">
    <property type="entry name" value="MFS_trans_sf"/>
</dbReference>
<feature type="transmembrane region" description="Helical" evidence="7">
    <location>
        <begin position="444"/>
        <end position="467"/>
    </location>
</feature>
<evidence type="ECO:0000256" key="6">
    <source>
        <dbReference type="SAM" id="MobiDB-lite"/>
    </source>
</evidence>
<keyword evidence="5 7" id="KW-0472">Membrane</keyword>